<dbReference type="PROSITE" id="PS50081">
    <property type="entry name" value="ZF_DAG_PE_2"/>
    <property type="match status" value="1"/>
</dbReference>
<dbReference type="SUPFAM" id="SSF57889">
    <property type="entry name" value="Cysteine-rich domain"/>
    <property type="match status" value="1"/>
</dbReference>
<dbReference type="OrthoDB" id="7490514at2759"/>
<evidence type="ECO:0000256" key="3">
    <source>
        <dbReference type="SAM" id="Coils"/>
    </source>
</evidence>
<dbReference type="Proteomes" id="UP001153636">
    <property type="component" value="Chromosome 9"/>
</dbReference>
<evidence type="ECO:0000259" key="4">
    <source>
        <dbReference type="PROSITE" id="PS50081"/>
    </source>
</evidence>
<gene>
    <name evidence="5" type="ORF">PSYICH_LOCUS15506</name>
</gene>
<proteinExistence type="predicted"/>
<feature type="coiled-coil region" evidence="3">
    <location>
        <begin position="369"/>
        <end position="396"/>
    </location>
</feature>
<accession>A0A9P0GH64</accession>
<dbReference type="InterPro" id="IPR002219">
    <property type="entry name" value="PKC_DAG/PE"/>
</dbReference>
<organism evidence="5 6">
    <name type="scientific">Psylliodes chrysocephalus</name>
    <dbReference type="NCBI Taxonomy" id="3402493"/>
    <lineage>
        <taxon>Eukaryota</taxon>
        <taxon>Metazoa</taxon>
        <taxon>Ecdysozoa</taxon>
        <taxon>Arthropoda</taxon>
        <taxon>Hexapoda</taxon>
        <taxon>Insecta</taxon>
        <taxon>Pterygota</taxon>
        <taxon>Neoptera</taxon>
        <taxon>Endopterygota</taxon>
        <taxon>Coleoptera</taxon>
        <taxon>Polyphaga</taxon>
        <taxon>Cucujiformia</taxon>
        <taxon>Chrysomeloidea</taxon>
        <taxon>Chrysomelidae</taxon>
        <taxon>Galerucinae</taxon>
        <taxon>Alticini</taxon>
        <taxon>Psylliodes</taxon>
    </lineage>
</organism>
<protein>
    <recommendedName>
        <fullName evidence="4">Phorbol-ester/DAG-type domain-containing protein</fullName>
    </recommendedName>
</protein>
<dbReference type="InterPro" id="IPR046349">
    <property type="entry name" value="C1-like_sf"/>
</dbReference>
<feature type="domain" description="Phorbol-ester/DAG-type" evidence="4">
    <location>
        <begin position="1"/>
        <end position="57"/>
    </location>
</feature>
<dbReference type="GO" id="GO:0046872">
    <property type="term" value="F:metal ion binding"/>
    <property type="evidence" value="ECO:0007669"/>
    <property type="project" value="UniProtKB-KW"/>
</dbReference>
<evidence type="ECO:0000256" key="1">
    <source>
        <dbReference type="ARBA" id="ARBA00022723"/>
    </source>
</evidence>
<evidence type="ECO:0000256" key="2">
    <source>
        <dbReference type="ARBA" id="ARBA00022833"/>
    </source>
</evidence>
<reference evidence="5" key="1">
    <citation type="submission" date="2022-01" db="EMBL/GenBank/DDBJ databases">
        <authorList>
            <person name="King R."/>
        </authorList>
    </citation>
    <scope>NUCLEOTIDE SEQUENCE</scope>
</reference>
<keyword evidence="1" id="KW-0479">Metal-binding</keyword>
<keyword evidence="3" id="KW-0175">Coiled coil</keyword>
<keyword evidence="6" id="KW-1185">Reference proteome</keyword>
<evidence type="ECO:0000313" key="6">
    <source>
        <dbReference type="Proteomes" id="UP001153636"/>
    </source>
</evidence>
<dbReference type="AlphaFoldDB" id="A0A9P0GH64"/>
<evidence type="ECO:0000313" key="5">
    <source>
        <dbReference type="EMBL" id="CAH1115820.1"/>
    </source>
</evidence>
<name>A0A9P0GH64_9CUCU</name>
<dbReference type="EMBL" id="OV651821">
    <property type="protein sequence ID" value="CAH1115820.1"/>
    <property type="molecule type" value="Genomic_DNA"/>
</dbReference>
<keyword evidence="2" id="KW-0862">Zinc</keyword>
<sequence length="652" mass="72770">MVETSADNSAACDGPNFCIRCKNKVGTGIRCIKCGTLSHKSCLNKLKTVVIIDNYTCICCENTDKVGNMLNRSTSESDINDKHIVENINADVEIFKVKLKHLENILKEKDDIIKYQDIAIKSLNDQIDLMKKVNHMFNAQEHIQQILPKQQSKFTNGPPRQPMLKTPNVTCQPNKKPIQVQEVNAALESITTKQLCDNFINIQNDTLQRTTKPKNILIGNGSSTNKCPFKAAPKNVMRHYHVTNMEVDVDVKELERYLKNYAPDVTMGKDNNPETASKCKRCSQGAKVGLRCVTCGNISHESCLKKLKNIIYLDNQTINCCSDISENNSANNNGTNGLNGLPSSSNLNEILELKLKHSEDMLTQKDLTIQNQQIAIRSLQAQIDFMNKEITQLKKINSNQDTSKTLVSSVPHISSDFPKDQNANIKRNNTFSSATVSGALHQAAATGICLDIINLNKDQPVSTNSRFLNKPKNVLIGTMHGTNPNLMAARQEIMKFFHSTNWSPSANADTVKTHLRVIDNRIEVFKLNSRAPEKYTSYKISVPASVVPKILNPEVWPEGVYLNEFFHANIALSDVTDICEGFLLRVAVLNKGALLLTTVKVPSPESVGLTAKTAQDCEPLVLPAWSTFPFRFILDIMDNLIFFFLYPGFNII</sequence>